<accession>A0A0T9N026</accession>
<dbReference type="AlphaFoldDB" id="A0A0T9N026"/>
<name>A0A0T9N026_YERIN</name>
<gene>
    <name evidence="1" type="ORF">ERS008530_04319</name>
</gene>
<dbReference type="Proteomes" id="UP000038750">
    <property type="component" value="Unassembled WGS sequence"/>
</dbReference>
<dbReference type="RefSeq" id="WP_050074673.1">
    <property type="nucleotide sequence ID" value="NZ_CPZJ01000025.1"/>
</dbReference>
<sequence length="134" mass="13906">MARPKTKIEVPGQETLQDDATDLIGTAGDSTGTTLTVAEALTGLDSNVTTEQSPAVDLTARNEALTGVNAAGFTIITRFEELEYTDVHGHPLTNCLDFIELVKQATTEKQTGAGSAGAIGGASQTLTDAGWIVQ</sequence>
<organism evidence="1 2">
    <name type="scientific">Yersinia intermedia</name>
    <dbReference type="NCBI Taxonomy" id="631"/>
    <lineage>
        <taxon>Bacteria</taxon>
        <taxon>Pseudomonadati</taxon>
        <taxon>Pseudomonadota</taxon>
        <taxon>Gammaproteobacteria</taxon>
        <taxon>Enterobacterales</taxon>
        <taxon>Yersiniaceae</taxon>
        <taxon>Yersinia</taxon>
    </lineage>
</organism>
<reference evidence="1 2" key="1">
    <citation type="submission" date="2015-03" db="EMBL/GenBank/DDBJ databases">
        <authorList>
            <person name="Murphy D."/>
        </authorList>
    </citation>
    <scope>NUCLEOTIDE SEQUENCE [LARGE SCALE GENOMIC DNA]</scope>
    <source>
        <strain evidence="1 2">BR165/97</strain>
    </source>
</reference>
<dbReference type="OrthoDB" id="6630484at2"/>
<dbReference type="EMBL" id="CPZJ01000025">
    <property type="protein sequence ID" value="CNG65446.1"/>
    <property type="molecule type" value="Genomic_DNA"/>
</dbReference>
<evidence type="ECO:0000313" key="2">
    <source>
        <dbReference type="Proteomes" id="UP000038750"/>
    </source>
</evidence>
<protein>
    <submittedName>
        <fullName evidence="1">Uncharacterized protein</fullName>
    </submittedName>
</protein>
<evidence type="ECO:0000313" key="1">
    <source>
        <dbReference type="EMBL" id="CNG65446.1"/>
    </source>
</evidence>
<proteinExistence type="predicted"/>